<dbReference type="PANTHER" id="PTHR22916">
    <property type="entry name" value="GLYCOSYLTRANSFERASE"/>
    <property type="match status" value="1"/>
</dbReference>
<name>A0A1I1KPM8_9BACT</name>
<dbReference type="PANTHER" id="PTHR22916:SF3">
    <property type="entry name" value="UDP-GLCNAC:BETAGAL BETA-1,3-N-ACETYLGLUCOSAMINYLTRANSFERASE-LIKE PROTEIN 1"/>
    <property type="match status" value="1"/>
</dbReference>
<dbReference type="Pfam" id="PF00535">
    <property type="entry name" value="Glycos_transf_2"/>
    <property type="match status" value="1"/>
</dbReference>
<organism evidence="2 3">
    <name type="scientific">Flexibacter flexilis DSM 6793</name>
    <dbReference type="NCBI Taxonomy" id="927664"/>
    <lineage>
        <taxon>Bacteria</taxon>
        <taxon>Pseudomonadati</taxon>
        <taxon>Bacteroidota</taxon>
        <taxon>Cytophagia</taxon>
        <taxon>Cytophagales</taxon>
        <taxon>Flexibacteraceae</taxon>
        <taxon>Flexibacter</taxon>
    </lineage>
</organism>
<dbReference type="STRING" id="927664.SAMN05421780_107149"/>
<feature type="domain" description="Glycosyltransferase 2-like" evidence="1">
    <location>
        <begin position="4"/>
        <end position="146"/>
    </location>
</feature>
<keyword evidence="2" id="KW-0808">Transferase</keyword>
<dbReference type="SUPFAM" id="SSF53448">
    <property type="entry name" value="Nucleotide-diphospho-sugar transferases"/>
    <property type="match status" value="1"/>
</dbReference>
<dbReference type="CDD" id="cd06433">
    <property type="entry name" value="GT_2_WfgS_like"/>
    <property type="match status" value="1"/>
</dbReference>
<evidence type="ECO:0000259" key="1">
    <source>
        <dbReference type="Pfam" id="PF00535"/>
    </source>
</evidence>
<keyword evidence="3" id="KW-1185">Reference proteome</keyword>
<gene>
    <name evidence="2" type="ORF">SAMN05421780_107149</name>
</gene>
<dbReference type="AlphaFoldDB" id="A0A1I1KPM8"/>
<dbReference type="EMBL" id="FOLE01000007">
    <property type="protein sequence ID" value="SFC62555.1"/>
    <property type="molecule type" value="Genomic_DNA"/>
</dbReference>
<accession>A0A1I1KPM8</accession>
<evidence type="ECO:0000313" key="2">
    <source>
        <dbReference type="EMBL" id="SFC62555.1"/>
    </source>
</evidence>
<evidence type="ECO:0000313" key="3">
    <source>
        <dbReference type="Proteomes" id="UP000199514"/>
    </source>
</evidence>
<protein>
    <submittedName>
        <fullName evidence="2">Glycosyltransferase involved in cell wall bisynthesis</fullName>
    </submittedName>
</protein>
<reference evidence="2 3" key="1">
    <citation type="submission" date="2016-10" db="EMBL/GenBank/DDBJ databases">
        <authorList>
            <person name="de Groot N.N."/>
        </authorList>
    </citation>
    <scope>NUCLEOTIDE SEQUENCE [LARGE SCALE GENOMIC DNA]</scope>
    <source>
        <strain evidence="2 3">DSM 6793</strain>
    </source>
</reference>
<dbReference type="InterPro" id="IPR029044">
    <property type="entry name" value="Nucleotide-diphossugar_trans"/>
</dbReference>
<proteinExistence type="predicted"/>
<sequence length="253" mass="29012">MKISIITVVFNGIETLKNCIDSVLGQKYDDIEYIIIDGASTDGTVELVKSYGDKISKFVSEPDGGLYFAMNKGIALATGELIGILNADDFYADNQVVTDVVAHLHHHPADSVYADLLYVNKDEPTKVVRYWKSGVLKSRRQFVFGWMPPHPTFFVKKSVYERCGMFDTQFTSAADYELMLRFLYKEHISATYLPRVTTLMRVGGKSNQNIKNRIHANNEDKLAWQKNGLPLRFYTMWLKPARKLPQFFKKYKE</sequence>
<dbReference type="Gene3D" id="3.90.550.10">
    <property type="entry name" value="Spore Coat Polysaccharide Biosynthesis Protein SpsA, Chain A"/>
    <property type="match status" value="1"/>
</dbReference>
<dbReference type="Proteomes" id="UP000199514">
    <property type="component" value="Unassembled WGS sequence"/>
</dbReference>
<dbReference type="RefSeq" id="WP_091513346.1">
    <property type="nucleotide sequence ID" value="NZ_FOLE01000007.1"/>
</dbReference>
<dbReference type="OrthoDB" id="9788101at2"/>
<dbReference type="InterPro" id="IPR001173">
    <property type="entry name" value="Glyco_trans_2-like"/>
</dbReference>
<dbReference type="GO" id="GO:0016758">
    <property type="term" value="F:hexosyltransferase activity"/>
    <property type="evidence" value="ECO:0007669"/>
    <property type="project" value="UniProtKB-ARBA"/>
</dbReference>